<proteinExistence type="inferred from homology"/>
<dbReference type="SUPFAM" id="SSF54001">
    <property type="entry name" value="Cysteine proteinases"/>
    <property type="match status" value="1"/>
</dbReference>
<dbReference type="Proteomes" id="UP001237642">
    <property type="component" value="Unassembled WGS sequence"/>
</dbReference>
<dbReference type="InterPro" id="IPR038765">
    <property type="entry name" value="Papain-like_cys_pep_sf"/>
</dbReference>
<evidence type="ECO:0000256" key="7">
    <source>
        <dbReference type="ARBA" id="ARBA00022807"/>
    </source>
</evidence>
<gene>
    <name evidence="9" type="ORF">POM88_020650</name>
</gene>
<evidence type="ECO:0000313" key="9">
    <source>
        <dbReference type="EMBL" id="KAK1382915.1"/>
    </source>
</evidence>
<dbReference type="PROSITE" id="PS00972">
    <property type="entry name" value="USP_1"/>
    <property type="match status" value="1"/>
</dbReference>
<keyword evidence="6" id="KW-0378">Hydrolase</keyword>
<evidence type="ECO:0000256" key="3">
    <source>
        <dbReference type="ARBA" id="ARBA00012759"/>
    </source>
</evidence>
<reference evidence="9" key="2">
    <citation type="submission" date="2023-05" db="EMBL/GenBank/DDBJ databases">
        <authorList>
            <person name="Schelkunov M.I."/>
        </authorList>
    </citation>
    <scope>NUCLEOTIDE SEQUENCE</scope>
    <source>
        <strain evidence="9">Hsosn_3</strain>
        <tissue evidence="9">Leaf</tissue>
    </source>
</reference>
<evidence type="ECO:0000256" key="6">
    <source>
        <dbReference type="ARBA" id="ARBA00022801"/>
    </source>
</evidence>
<evidence type="ECO:0000313" key="10">
    <source>
        <dbReference type="Proteomes" id="UP001237642"/>
    </source>
</evidence>
<comment type="catalytic activity">
    <reaction evidence="1">
        <text>Thiol-dependent hydrolysis of ester, thioester, amide, peptide and isopeptide bonds formed by the C-terminal Gly of ubiquitin (a 76-residue protein attached to proteins as an intracellular targeting signal).</text>
        <dbReference type="EC" id="3.4.19.12"/>
    </reaction>
</comment>
<dbReference type="Pfam" id="PF00443">
    <property type="entry name" value="UCH"/>
    <property type="match status" value="1"/>
</dbReference>
<organism evidence="9 10">
    <name type="scientific">Heracleum sosnowskyi</name>
    <dbReference type="NCBI Taxonomy" id="360622"/>
    <lineage>
        <taxon>Eukaryota</taxon>
        <taxon>Viridiplantae</taxon>
        <taxon>Streptophyta</taxon>
        <taxon>Embryophyta</taxon>
        <taxon>Tracheophyta</taxon>
        <taxon>Spermatophyta</taxon>
        <taxon>Magnoliopsida</taxon>
        <taxon>eudicotyledons</taxon>
        <taxon>Gunneridae</taxon>
        <taxon>Pentapetalae</taxon>
        <taxon>asterids</taxon>
        <taxon>campanulids</taxon>
        <taxon>Apiales</taxon>
        <taxon>Apiaceae</taxon>
        <taxon>Apioideae</taxon>
        <taxon>apioid superclade</taxon>
        <taxon>Tordylieae</taxon>
        <taxon>Tordyliinae</taxon>
        <taxon>Heracleum</taxon>
    </lineage>
</organism>
<evidence type="ECO:0000259" key="8">
    <source>
        <dbReference type="PROSITE" id="PS50235"/>
    </source>
</evidence>
<evidence type="ECO:0000256" key="4">
    <source>
        <dbReference type="ARBA" id="ARBA00022670"/>
    </source>
</evidence>
<protein>
    <recommendedName>
        <fullName evidence="3">ubiquitinyl hydrolase 1</fullName>
        <ecNumber evidence="3">3.4.19.12</ecNumber>
    </recommendedName>
</protein>
<comment type="caution">
    <text evidence="9">The sequence shown here is derived from an EMBL/GenBank/DDBJ whole genome shotgun (WGS) entry which is preliminary data.</text>
</comment>
<sequence>MDAAPRDCSDTSQSPRNDDDVHVYCLRIWDFSGQTTQYFLNDIDKGTLYSQMQVEQDILLKLQVYGLSDSCRNEIKKDEMTGQHPNASSLMMNSDSRKFTSSFVQSSSPTFGGNAYEAGSLGLTGLQNLGNTCFMNSPLQCLGHTPKLVDYFLGDYRREINYENPLGMNGEIASAFGELLKQLWAPGATPVAPRTFKSKLAHFAPQFSGFNQHDSQELLAFLLDGLHEDVNRVKNKPYAEVKDSDGRPDEEVADEYWQNHLARNDSIIVDLCQHWYAWRFIKVENVEKAMAVSDEGRASSPSVLDSLGVCIAISSVDAISAFSESAFIDISLFSLSIDVSSSVLALSPLLPMASSPEGAIASVPSIVASGAFLFLLKPSSLSCLKRSSIRLSLLGNYEEDFRT</sequence>
<evidence type="ECO:0000256" key="1">
    <source>
        <dbReference type="ARBA" id="ARBA00000707"/>
    </source>
</evidence>
<comment type="similarity">
    <text evidence="2">Belongs to the peptidase C19 family.</text>
</comment>
<dbReference type="InterPro" id="IPR001394">
    <property type="entry name" value="Peptidase_C19_UCH"/>
</dbReference>
<dbReference type="Gene3D" id="3.90.70.10">
    <property type="entry name" value="Cysteine proteinases"/>
    <property type="match status" value="1"/>
</dbReference>
<dbReference type="GO" id="GO:0016579">
    <property type="term" value="P:protein deubiquitination"/>
    <property type="evidence" value="ECO:0007669"/>
    <property type="project" value="InterPro"/>
</dbReference>
<dbReference type="EMBL" id="JAUIZM010000005">
    <property type="protein sequence ID" value="KAK1382915.1"/>
    <property type="molecule type" value="Genomic_DNA"/>
</dbReference>
<dbReference type="InterPro" id="IPR028889">
    <property type="entry name" value="USP"/>
</dbReference>
<name>A0AAD8IFG9_9APIA</name>
<dbReference type="GO" id="GO:0004843">
    <property type="term" value="F:cysteine-type deubiquitinase activity"/>
    <property type="evidence" value="ECO:0007669"/>
    <property type="project" value="UniProtKB-EC"/>
</dbReference>
<accession>A0AAD8IFG9</accession>
<keyword evidence="10" id="KW-1185">Reference proteome</keyword>
<feature type="domain" description="USP" evidence="8">
    <location>
        <begin position="124"/>
        <end position="403"/>
    </location>
</feature>
<evidence type="ECO:0000256" key="5">
    <source>
        <dbReference type="ARBA" id="ARBA00022786"/>
    </source>
</evidence>
<dbReference type="PANTHER" id="PTHR21646">
    <property type="entry name" value="UBIQUITIN CARBOXYL-TERMINAL HYDROLASE"/>
    <property type="match status" value="1"/>
</dbReference>
<keyword evidence="4" id="KW-0645">Protease</keyword>
<evidence type="ECO:0000256" key="2">
    <source>
        <dbReference type="ARBA" id="ARBA00009085"/>
    </source>
</evidence>
<dbReference type="InterPro" id="IPR050185">
    <property type="entry name" value="Ub_carboxyl-term_hydrolase"/>
</dbReference>
<keyword evidence="5" id="KW-0833">Ubl conjugation pathway</keyword>
<dbReference type="GO" id="GO:0006508">
    <property type="term" value="P:proteolysis"/>
    <property type="evidence" value="ECO:0007669"/>
    <property type="project" value="UniProtKB-KW"/>
</dbReference>
<keyword evidence="7" id="KW-0788">Thiol protease</keyword>
<dbReference type="AlphaFoldDB" id="A0AAD8IFG9"/>
<dbReference type="InterPro" id="IPR018200">
    <property type="entry name" value="USP_CS"/>
</dbReference>
<reference evidence="9" key="1">
    <citation type="submission" date="2023-02" db="EMBL/GenBank/DDBJ databases">
        <title>Genome of toxic invasive species Heracleum sosnowskyi carries increased number of genes despite the absence of recent whole-genome duplications.</title>
        <authorList>
            <person name="Schelkunov M."/>
            <person name="Shtratnikova V."/>
            <person name="Makarenko M."/>
            <person name="Klepikova A."/>
            <person name="Omelchenko D."/>
            <person name="Novikova G."/>
            <person name="Obukhova E."/>
            <person name="Bogdanov V."/>
            <person name="Penin A."/>
            <person name="Logacheva M."/>
        </authorList>
    </citation>
    <scope>NUCLEOTIDE SEQUENCE</scope>
    <source>
        <strain evidence="9">Hsosn_3</strain>
        <tissue evidence="9">Leaf</tissue>
    </source>
</reference>
<dbReference type="PANTHER" id="PTHR21646:SF24">
    <property type="entry name" value="UBIQUITIN CARBOXYL-TERMINAL HYDROLASE"/>
    <property type="match status" value="1"/>
</dbReference>
<dbReference type="EC" id="3.4.19.12" evidence="3"/>
<dbReference type="PROSITE" id="PS50235">
    <property type="entry name" value="USP_3"/>
    <property type="match status" value="1"/>
</dbReference>